<dbReference type="InterPro" id="IPR008865">
    <property type="entry name" value="DNA_replication_term_site-bd"/>
</dbReference>
<evidence type="ECO:0000256" key="2">
    <source>
        <dbReference type="ARBA" id="ARBA00022705"/>
    </source>
</evidence>
<keyword evidence="2" id="KW-0235">DNA replication</keyword>
<keyword evidence="5" id="KW-1185">Reference proteome</keyword>
<dbReference type="Gene3D" id="3.50.14.10">
    <property type="entry name" value="Replication terminator Tus, domain 1 superfamily/Replication terminator Tus"/>
    <property type="match status" value="1"/>
</dbReference>
<dbReference type="InterPro" id="IPR036381">
    <property type="entry name" value="Tus_dom1"/>
</dbReference>
<evidence type="ECO:0000256" key="3">
    <source>
        <dbReference type="ARBA" id="ARBA00023125"/>
    </source>
</evidence>
<protein>
    <submittedName>
        <fullName evidence="4">DNA replication terminus site-binding protein</fullName>
    </submittedName>
</protein>
<evidence type="ECO:0000313" key="5">
    <source>
        <dbReference type="Proteomes" id="UP001528823"/>
    </source>
</evidence>
<keyword evidence="1" id="KW-0963">Cytoplasm</keyword>
<gene>
    <name evidence="4" type="ORF">ORQ98_11765</name>
</gene>
<proteinExistence type="predicted"/>
<dbReference type="SUPFAM" id="SSF56596">
    <property type="entry name" value="Replication terminator protein (Tus)"/>
    <property type="match status" value="1"/>
</dbReference>
<dbReference type="InterPro" id="IPR036384">
    <property type="entry name" value="Tus_sf"/>
</dbReference>
<sequence length="330" mass="37842">MRTPTFTEKEALQREIVGERFHTLERFGDQLKQQLLKSTQFTIHTACEIPIREASEVPESLEVKQLDSTHETTKRALINLLTDFYKADEQSIVSTKRLSGVVSIDADCFLQLKQFNQLKMSLKEAMLKLPFKIRRHMHKYLSSPGQPTVVLLQAYRQVPLYSKALLAEQPGIVAKIQLHWRRKGVGGKQTTVAELRDRLIAEANGLFGEGCCQKPYTEFNSDNGRLTHFRMNIEALTELPDNEVLFADYRLIRPHPRANIFFADERGQILTKPLTPVAVMPIFIHQMESFSTKPLSNLTPRDISRDGKQLADVPVTENPYAFRYLVPRYS</sequence>
<accession>A0ABT5U8M4</accession>
<dbReference type="Pfam" id="PF05472">
    <property type="entry name" value="Ter"/>
    <property type="match status" value="1"/>
</dbReference>
<evidence type="ECO:0000256" key="1">
    <source>
        <dbReference type="ARBA" id="ARBA00022490"/>
    </source>
</evidence>
<reference evidence="4 5" key="1">
    <citation type="submission" date="2022-11" db="EMBL/GenBank/DDBJ databases">
        <title>Spartinivicinus poritis sp. nov., isolated from scleractinian coral Porites lutea.</title>
        <authorList>
            <person name="Zhang G."/>
            <person name="Cai L."/>
            <person name="Wei Q."/>
        </authorList>
    </citation>
    <scope>NUCLEOTIDE SEQUENCE [LARGE SCALE GENOMIC DNA]</scope>
    <source>
        <strain evidence="4 5">A2-2</strain>
    </source>
</reference>
<keyword evidence="3" id="KW-0238">DNA-binding</keyword>
<name>A0ABT5U8M4_9GAMM</name>
<dbReference type="Proteomes" id="UP001528823">
    <property type="component" value="Unassembled WGS sequence"/>
</dbReference>
<comment type="caution">
    <text evidence="4">The sequence shown here is derived from an EMBL/GenBank/DDBJ whole genome shotgun (WGS) entry which is preliminary data.</text>
</comment>
<dbReference type="RefSeq" id="WP_274688999.1">
    <property type="nucleotide sequence ID" value="NZ_JAPMOU010000012.1"/>
</dbReference>
<dbReference type="EMBL" id="JAPMOU010000012">
    <property type="protein sequence ID" value="MDE1462647.1"/>
    <property type="molecule type" value="Genomic_DNA"/>
</dbReference>
<organism evidence="4 5">
    <name type="scientific">Spartinivicinus poritis</name>
    <dbReference type="NCBI Taxonomy" id="2994640"/>
    <lineage>
        <taxon>Bacteria</taxon>
        <taxon>Pseudomonadati</taxon>
        <taxon>Pseudomonadota</taxon>
        <taxon>Gammaproteobacteria</taxon>
        <taxon>Oceanospirillales</taxon>
        <taxon>Zooshikellaceae</taxon>
        <taxon>Spartinivicinus</taxon>
    </lineage>
</organism>
<evidence type="ECO:0000313" key="4">
    <source>
        <dbReference type="EMBL" id="MDE1462647.1"/>
    </source>
</evidence>